<feature type="compositionally biased region" description="Acidic residues" evidence="1">
    <location>
        <begin position="86"/>
        <end position="108"/>
    </location>
</feature>
<feature type="region of interest" description="Disordered" evidence="1">
    <location>
        <begin position="1"/>
        <end position="30"/>
    </location>
</feature>
<accession>A0A1E1WQ24</accession>
<protein>
    <submittedName>
        <fullName evidence="2">Uncharacterized protein</fullName>
    </submittedName>
</protein>
<dbReference type="AlphaFoldDB" id="A0A1E1WQ24"/>
<dbReference type="EMBL" id="GDQN01001929">
    <property type="protein sequence ID" value="JAT89125.1"/>
    <property type="molecule type" value="Transcribed_RNA"/>
</dbReference>
<feature type="region of interest" description="Disordered" evidence="1">
    <location>
        <begin position="83"/>
        <end position="128"/>
    </location>
</feature>
<reference evidence="2" key="1">
    <citation type="submission" date="2015-09" db="EMBL/GenBank/DDBJ databases">
        <title>De novo assembly of Pectinophora gossypiella (Pink Bollworm) gut transcriptome.</title>
        <authorList>
            <person name="Tassone E.E."/>
        </authorList>
    </citation>
    <scope>NUCLEOTIDE SEQUENCE</scope>
</reference>
<gene>
    <name evidence="2" type="ORF">g.1593</name>
</gene>
<evidence type="ECO:0000256" key="1">
    <source>
        <dbReference type="SAM" id="MobiDB-lite"/>
    </source>
</evidence>
<organism evidence="2">
    <name type="scientific">Pectinophora gossypiella</name>
    <name type="common">Cotton pink bollworm</name>
    <name type="synonym">Depressaria gossypiella</name>
    <dbReference type="NCBI Taxonomy" id="13191"/>
    <lineage>
        <taxon>Eukaryota</taxon>
        <taxon>Metazoa</taxon>
        <taxon>Ecdysozoa</taxon>
        <taxon>Arthropoda</taxon>
        <taxon>Hexapoda</taxon>
        <taxon>Insecta</taxon>
        <taxon>Pterygota</taxon>
        <taxon>Neoptera</taxon>
        <taxon>Endopterygota</taxon>
        <taxon>Lepidoptera</taxon>
        <taxon>Glossata</taxon>
        <taxon>Ditrysia</taxon>
        <taxon>Gelechioidea</taxon>
        <taxon>Gelechiidae</taxon>
        <taxon>Apatetrinae</taxon>
        <taxon>Pectinophora</taxon>
    </lineage>
</organism>
<proteinExistence type="predicted"/>
<name>A0A1E1WQ24_PECGO</name>
<sequence>DDRRHGNKIILGSKPNHSIQERDHNGDPDLFGQQQITIKEELDINYECEEIPEDAEEEVQASSSVIIVGNKPSLPYYEHIQTNSLPEDDNEEDKDCEEQSNNADDNEGDTQVSKDDIKDSVVLLENRG</sequence>
<feature type="non-terminal residue" evidence="2">
    <location>
        <position position="1"/>
    </location>
</feature>
<feature type="non-terminal residue" evidence="2">
    <location>
        <position position="128"/>
    </location>
</feature>
<evidence type="ECO:0000313" key="2">
    <source>
        <dbReference type="EMBL" id="JAT89125.1"/>
    </source>
</evidence>